<name>A0ABV6YN92_UNCEI</name>
<evidence type="ECO:0000313" key="3">
    <source>
        <dbReference type="Proteomes" id="UP001594288"/>
    </source>
</evidence>
<evidence type="ECO:0008006" key="4">
    <source>
        <dbReference type="Google" id="ProtNLM"/>
    </source>
</evidence>
<feature type="transmembrane region" description="Helical" evidence="1">
    <location>
        <begin position="36"/>
        <end position="57"/>
    </location>
</feature>
<feature type="transmembrane region" description="Helical" evidence="1">
    <location>
        <begin position="64"/>
        <end position="81"/>
    </location>
</feature>
<feature type="transmembrane region" description="Helical" evidence="1">
    <location>
        <begin position="146"/>
        <end position="166"/>
    </location>
</feature>
<sequence>MKKISVLNRLILVGAGHLAGYQIVAGIEGLDFLPTLAYTVAFGVMVLACLLILTLGYRALDNTGVVIVATLIPLGLSNGMVSQYSPGIAPVYLLFSIIGFALVIGTKLVRPGRVSTSIVTTVHGLAGLTVTLLPIGLSLGGVTPPAYALVSAGGMLVGAMGLMLAFERFGRPWVPRERLYLILPALLLVINALFVIGMRAARL</sequence>
<organism evidence="2 3">
    <name type="scientific">Eiseniibacteriota bacterium</name>
    <dbReference type="NCBI Taxonomy" id="2212470"/>
    <lineage>
        <taxon>Bacteria</taxon>
        <taxon>Candidatus Eiseniibacteriota</taxon>
    </lineage>
</organism>
<dbReference type="Proteomes" id="UP001594288">
    <property type="component" value="Unassembled WGS sequence"/>
</dbReference>
<feature type="transmembrane region" description="Helical" evidence="1">
    <location>
        <begin position="87"/>
        <end position="106"/>
    </location>
</feature>
<keyword evidence="1" id="KW-0812">Transmembrane</keyword>
<reference evidence="2 3" key="1">
    <citation type="submission" date="2024-09" db="EMBL/GenBank/DDBJ databases">
        <authorList>
            <person name="D'Angelo T."/>
        </authorList>
    </citation>
    <scope>NUCLEOTIDE SEQUENCE [LARGE SCALE GENOMIC DNA]</scope>
    <source>
        <strain evidence="2">SAG AM-311-F02</strain>
    </source>
</reference>
<keyword evidence="3" id="KW-1185">Reference proteome</keyword>
<proteinExistence type="predicted"/>
<feature type="transmembrane region" description="Helical" evidence="1">
    <location>
        <begin position="118"/>
        <end position="140"/>
    </location>
</feature>
<evidence type="ECO:0000256" key="1">
    <source>
        <dbReference type="SAM" id="Phobius"/>
    </source>
</evidence>
<gene>
    <name evidence="2" type="ORF">ACFL2Z_01325</name>
</gene>
<keyword evidence="1" id="KW-0472">Membrane</keyword>
<feature type="transmembrane region" description="Helical" evidence="1">
    <location>
        <begin position="178"/>
        <end position="201"/>
    </location>
</feature>
<evidence type="ECO:0000313" key="2">
    <source>
        <dbReference type="EMBL" id="MFC1799540.1"/>
    </source>
</evidence>
<protein>
    <recommendedName>
        <fullName evidence="4">Permease</fullName>
    </recommendedName>
</protein>
<dbReference type="EMBL" id="JBHPEI010000012">
    <property type="protein sequence ID" value="MFC1799540.1"/>
    <property type="molecule type" value="Genomic_DNA"/>
</dbReference>
<keyword evidence="1" id="KW-1133">Transmembrane helix</keyword>
<comment type="caution">
    <text evidence="2">The sequence shown here is derived from an EMBL/GenBank/DDBJ whole genome shotgun (WGS) entry which is preliminary data.</text>
</comment>
<accession>A0ABV6YN92</accession>